<evidence type="ECO:0000256" key="5">
    <source>
        <dbReference type="ARBA" id="ARBA00023054"/>
    </source>
</evidence>
<evidence type="ECO:0000256" key="4">
    <source>
        <dbReference type="ARBA" id="ARBA00022737"/>
    </source>
</evidence>
<feature type="compositionally biased region" description="Acidic residues" evidence="9">
    <location>
        <begin position="1547"/>
        <end position="1579"/>
    </location>
</feature>
<keyword evidence="5 8" id="KW-0175">Coiled coil</keyword>
<evidence type="ECO:0008006" key="12">
    <source>
        <dbReference type="Google" id="ProtNLM"/>
    </source>
</evidence>
<keyword evidence="6" id="KW-0206">Cytoskeleton</keyword>
<evidence type="ECO:0000313" key="10">
    <source>
        <dbReference type="EMBL" id="KAF4686979.1"/>
    </source>
</evidence>
<dbReference type="SUPFAM" id="SSF50978">
    <property type="entry name" value="WD40 repeat-like"/>
    <property type="match status" value="1"/>
</dbReference>
<feature type="region of interest" description="Disordered" evidence="9">
    <location>
        <begin position="1"/>
        <end position="22"/>
    </location>
</feature>
<dbReference type="SMART" id="SM00320">
    <property type="entry name" value="WD40"/>
    <property type="match status" value="8"/>
</dbReference>
<feature type="coiled-coil region" evidence="8">
    <location>
        <begin position="1868"/>
        <end position="1895"/>
    </location>
</feature>
<dbReference type="InterPro" id="IPR001680">
    <property type="entry name" value="WD40_rpt"/>
</dbReference>
<dbReference type="GO" id="GO:0005930">
    <property type="term" value="C:axoneme"/>
    <property type="evidence" value="ECO:0007669"/>
    <property type="project" value="UniProtKB-SubCell"/>
</dbReference>
<comment type="subcellular location">
    <subcellularLocation>
        <location evidence="1">Cytoplasm</location>
        <location evidence="1">Cytoskeleton</location>
        <location evidence="1">Cilium axoneme</location>
    </subcellularLocation>
</comment>
<evidence type="ECO:0000256" key="8">
    <source>
        <dbReference type="SAM" id="Coils"/>
    </source>
</evidence>
<dbReference type="InterPro" id="IPR015943">
    <property type="entry name" value="WD40/YVTN_repeat-like_dom_sf"/>
</dbReference>
<evidence type="ECO:0000256" key="9">
    <source>
        <dbReference type="SAM" id="MobiDB-lite"/>
    </source>
</evidence>
<evidence type="ECO:0000256" key="6">
    <source>
        <dbReference type="ARBA" id="ARBA00023212"/>
    </source>
</evidence>
<dbReference type="EMBL" id="JABANP010000201">
    <property type="protein sequence ID" value="KAF4686979.1"/>
    <property type="molecule type" value="Genomic_DNA"/>
</dbReference>
<evidence type="ECO:0000256" key="2">
    <source>
        <dbReference type="ARBA" id="ARBA00022490"/>
    </source>
</evidence>
<evidence type="ECO:0000256" key="7">
    <source>
        <dbReference type="ARBA" id="ARBA00023273"/>
    </source>
</evidence>
<dbReference type="OrthoDB" id="1935234at2759"/>
<sequence>MEEDTPSVDPPIARELRQSSNMTLSSLGVSEVQDGILHETDNSNTHPRYAGRTMSATPMTRRFQNLVHGAQSLRRFSAADANVVLRKSLLERKITRRGTLDFSSIQRRTSYGNLSLPDEDGNTTEALRATSQYTIEGNKELQPPVRADEQIPSHLVNHERTFGFNFDNRYNLVFFPDGERFAYSVGQFTKVYTLSNGEQLSIPSIDQGGVGALAIDPCGTYLAIGEKCHHRRPNVYIYDITTDFRTGDRYPAALHRILRGGSERGYASVDFSPHDKTQLCTLGCSPDYLLSIWDWHSEKVLLRCKAFGQEVVRCVWGRFPGTLVTYGVGHIRFWKMAKTFTGLKLQGDIGKFGQAELSDIEAYVQLPDGKVVTGSEYGKLLLWEGVFVKCEMVRKPEGGDTARPCHDGPIGVVFIADLNTDGKEGAVSTVVTGGHDGYIRWWSFEDVDQAEPPDADDGQGLDVGITMLQELRVPSDSGSSRSRIQHIERSKDSTKWLVQDSHHGVIWLVNMESTVQPQILQVIRAPAAALTGVGLVMDGTPGEQPTSMAVVGGEDGAIRAYNVTVDTPTMAEYFHYNLEYDDDEEVVKVTSMIMVSSNSAIVGYDDGTVRWLSLTSKGFTLCGSWKPHSNTPVDIILKSDHLLITLSKADSTAFCFRIVESPATLLPLGFIQVEDDSITSAALEGPKLLLALSDGSLREYDLSTTMSADLAAVESYSLSTLAGRQLVPVIPSPARIRNMKRREAKVRAQSEEPRDGEEEEGEREEESDDEDIEEPEVELAKEGHVTACCLSQPSGRLLAGVGRYEGYLWELVDGEEEAMPRLGLMPDAHPVQMVWSPSGRFLIVGYNNGRVWLVPKDSSLTTYIEVACGDAVRGPIAAARLSVDDRCLAVASRDGSLSIHTLQSDKIFEASRLLAAQRREGKSGIVDDMFPTTDCSLRCDLPPVDNSCWEVLADKAEVPEGMKIITTRSHYSLEKEKVKAEEEKAHAVAEGHKENVRKEVAMLRQQLEDIRSAFHKEVEEASLQPLTVKEAATLFTVDDEYVQSLRHQIDSTVEEVNIEMAYDVEKSKLGVSKVEDHFLRDVDCEAIQVQSFDRSASSVGTFRVQTLPEHFHEELTRLKGLLERSGTTGLRSRRRQEENKPPGAASGGDGMIVSLGDHADGQQRTLTTALKREMRRAKREHRRRQLEELKNAKPDGSIDDEMDVEAIRRAEAGMGHYVLRSSPNYQLRDSERMNTDIKRRQMLLLEEALHTIQSNFNTEVLELRAQRRRLRVQFIEDLTKLKDISSILNREEDAVLGHALESMFLNQCRLASVPQQPSDGSYTAVLETIIQALRKDLPEEYPDGRYNLVTEGRAGPLLPEPPREQVSDLILGDHGLPSAAVNRNQARSLLEDRREGGRVREQLVSAQKDIFLRVKCAVDAFNKRVAALSNEKSKLHADLKMAQISLITLYEELVLLSNLEEADAALYAKLDKSVDEMTVVMRSIEECQKSLLDKRTEIDTWQAEESRLQSEFSSIINDNPGADQFSGDLMKIYRRKVKRPKKREGGGDDDDDESFDTDLDSDSDVDSNAEEIEEPEEDVCPPGCDQAVFKAVIGLRDQRLDMEEALTEIQKAVDEIKKTHTRLLQKEKALDKEQMQAEEKIQHFQTEKQQKLNHLHTVLLLRLSQMKCLSVVGGDGEEFPGIGQCALMPGQTLRLPETLDGGQVVFTKTALQRLRQRIIDLHGEKASVRREYRELKRVYGVRARENKKIGENLKELERKLEEIQQLKFGQLVDIDDLEKSGISREQEELENRLRDTEVRMHKRLAKWEAKIKEEKQVHVELTRSNTKVMEDIAKLGQCRVVLDAELDGRIARVALDEGPTSDGKEIEYERMQDLLNMQRKEIATLQAEIELFRRKGGHIYTTVTSMETSHEPSTQE</sequence>
<dbReference type="Proteomes" id="UP000541610">
    <property type="component" value="Unassembled WGS sequence"/>
</dbReference>
<keyword evidence="4" id="KW-0677">Repeat</keyword>
<accession>A0A7J6NSW2</accession>
<dbReference type="PANTHER" id="PTHR14885:SF3">
    <property type="entry name" value="CILIA- AND FLAGELLA-ASSOCIATED PROTEIN 44"/>
    <property type="match status" value="1"/>
</dbReference>
<keyword evidence="7" id="KW-0966">Cell projection</keyword>
<evidence type="ECO:0000256" key="1">
    <source>
        <dbReference type="ARBA" id="ARBA00004430"/>
    </source>
</evidence>
<evidence type="ECO:0000256" key="3">
    <source>
        <dbReference type="ARBA" id="ARBA00022574"/>
    </source>
</evidence>
<gene>
    <name evidence="10" type="ORF">FOZ60_004650</name>
</gene>
<evidence type="ECO:0000313" key="11">
    <source>
        <dbReference type="Proteomes" id="UP000541610"/>
    </source>
</evidence>
<name>A0A7J6NSW2_PEROL</name>
<proteinExistence type="predicted"/>
<dbReference type="Gene3D" id="2.130.10.10">
    <property type="entry name" value="YVTN repeat-like/Quinoprotein amine dehydrogenase"/>
    <property type="match status" value="3"/>
</dbReference>
<feature type="region of interest" description="Disordered" evidence="9">
    <location>
        <begin position="1122"/>
        <end position="1153"/>
    </location>
</feature>
<reference evidence="10 11" key="1">
    <citation type="submission" date="2020-04" db="EMBL/GenBank/DDBJ databases">
        <title>Perkinsus olseni comparative genomics.</title>
        <authorList>
            <person name="Bogema D.R."/>
        </authorList>
    </citation>
    <scope>NUCLEOTIDE SEQUENCE [LARGE SCALE GENOMIC DNA]</scope>
    <source>
        <strain evidence="10">00978-12</strain>
    </source>
</reference>
<dbReference type="SUPFAM" id="SSF82171">
    <property type="entry name" value="DPP6 N-terminal domain-like"/>
    <property type="match status" value="1"/>
</dbReference>
<keyword evidence="2" id="KW-0963">Cytoplasm</keyword>
<comment type="caution">
    <text evidence="10">The sequence shown here is derived from an EMBL/GenBank/DDBJ whole genome shotgun (WGS) entry which is preliminary data.</text>
</comment>
<feature type="compositionally biased region" description="Acidic residues" evidence="9">
    <location>
        <begin position="754"/>
        <end position="777"/>
    </location>
</feature>
<feature type="region of interest" description="Disordered" evidence="9">
    <location>
        <begin position="740"/>
        <end position="777"/>
    </location>
</feature>
<feature type="coiled-coil region" evidence="8">
    <location>
        <begin position="1711"/>
        <end position="1824"/>
    </location>
</feature>
<feature type="region of interest" description="Disordered" evidence="9">
    <location>
        <begin position="1538"/>
        <end position="1583"/>
    </location>
</feature>
<dbReference type="InterPro" id="IPR036322">
    <property type="entry name" value="WD40_repeat_dom_sf"/>
</dbReference>
<keyword evidence="3" id="KW-0853">WD repeat</keyword>
<dbReference type="PANTHER" id="PTHR14885">
    <property type="entry name" value="CILIA- AND FLAGELLA-ASSOCIATED PROTEIN 43-RELATED"/>
    <property type="match status" value="1"/>
</dbReference>
<protein>
    <recommendedName>
        <fullName evidence="12">Cilia- and flagella-associated protein 44</fullName>
    </recommendedName>
</protein>
<organism evidence="10 11">
    <name type="scientific">Perkinsus olseni</name>
    <name type="common">Perkinsus atlanticus</name>
    <dbReference type="NCBI Taxonomy" id="32597"/>
    <lineage>
        <taxon>Eukaryota</taxon>
        <taxon>Sar</taxon>
        <taxon>Alveolata</taxon>
        <taxon>Perkinsozoa</taxon>
        <taxon>Perkinsea</taxon>
        <taxon>Perkinsida</taxon>
        <taxon>Perkinsidae</taxon>
        <taxon>Perkinsus</taxon>
    </lineage>
</organism>
<feature type="coiled-coil region" evidence="8">
    <location>
        <begin position="1595"/>
        <end position="1647"/>
    </location>
</feature>